<evidence type="ECO:0000256" key="2">
    <source>
        <dbReference type="ARBA" id="ARBA00022630"/>
    </source>
</evidence>
<keyword evidence="3" id="KW-0274">FAD</keyword>
<accession>A0A941J001</accession>
<keyword evidence="2" id="KW-0285">Flavoprotein</keyword>
<comment type="caution">
    <text evidence="5">The sequence shown here is derived from an EMBL/GenBank/DDBJ whole genome shotgun (WGS) entry which is preliminary data.</text>
</comment>
<dbReference type="InterPro" id="IPR036188">
    <property type="entry name" value="FAD/NAD-bd_sf"/>
</dbReference>
<dbReference type="PANTHER" id="PTHR43004">
    <property type="entry name" value="TRK SYSTEM POTASSIUM UPTAKE PROTEIN"/>
    <property type="match status" value="1"/>
</dbReference>
<gene>
    <name evidence="5" type="ORF">KEF29_17785</name>
</gene>
<dbReference type="Pfam" id="PF01494">
    <property type="entry name" value="FAD_binding_3"/>
    <property type="match status" value="1"/>
</dbReference>
<evidence type="ECO:0000313" key="6">
    <source>
        <dbReference type="Proteomes" id="UP000682308"/>
    </source>
</evidence>
<dbReference type="GO" id="GO:0016709">
    <property type="term" value="F:oxidoreductase activity, acting on paired donors, with incorporation or reduction of molecular oxygen, NAD(P)H as one donor, and incorporation of one atom of oxygen"/>
    <property type="evidence" value="ECO:0007669"/>
    <property type="project" value="UniProtKB-ARBA"/>
</dbReference>
<organism evidence="5 6">
    <name type="scientific">Streptomyces tuirus</name>
    <dbReference type="NCBI Taxonomy" id="68278"/>
    <lineage>
        <taxon>Bacteria</taxon>
        <taxon>Bacillati</taxon>
        <taxon>Actinomycetota</taxon>
        <taxon>Actinomycetes</taxon>
        <taxon>Kitasatosporales</taxon>
        <taxon>Streptomycetaceae</taxon>
        <taxon>Streptomyces</taxon>
    </lineage>
</organism>
<proteinExistence type="predicted"/>
<dbReference type="GO" id="GO:0071949">
    <property type="term" value="F:FAD binding"/>
    <property type="evidence" value="ECO:0007669"/>
    <property type="project" value="InterPro"/>
</dbReference>
<keyword evidence="5" id="KW-0560">Oxidoreductase</keyword>
<dbReference type="PANTHER" id="PTHR43004:SF19">
    <property type="entry name" value="BINDING MONOOXYGENASE, PUTATIVE (JCVI)-RELATED"/>
    <property type="match status" value="1"/>
</dbReference>
<dbReference type="SUPFAM" id="SSF51905">
    <property type="entry name" value="FAD/NAD(P)-binding domain"/>
    <property type="match status" value="1"/>
</dbReference>
<reference evidence="5 6" key="1">
    <citation type="submission" date="2021-04" db="EMBL/GenBank/DDBJ databases">
        <title>Characterization of the biosynthetic gene cluster of new lipopeptides with antitumor activity in the genome of the marine Streptomyces PHM034.</title>
        <authorList>
            <person name="Ceniceros A."/>
            <person name="Canedo L."/>
            <person name="Mendez C."/>
            <person name="Olano C."/>
            <person name="Schleissner C."/>
            <person name="Cuevas C."/>
            <person name="De La Calle F."/>
            <person name="Salas J.A."/>
        </authorList>
    </citation>
    <scope>NUCLEOTIDE SEQUENCE [LARGE SCALE GENOMIC DNA]</scope>
    <source>
        <strain evidence="5 6">PHM034</strain>
    </source>
</reference>
<keyword evidence="5" id="KW-0503">Monooxygenase</keyword>
<evidence type="ECO:0000313" key="5">
    <source>
        <dbReference type="EMBL" id="MBR8640578.1"/>
    </source>
</evidence>
<comment type="cofactor">
    <cofactor evidence="1">
        <name>FAD</name>
        <dbReference type="ChEBI" id="CHEBI:57692"/>
    </cofactor>
</comment>
<feature type="domain" description="FAD-binding" evidence="4">
    <location>
        <begin position="34"/>
        <end position="156"/>
    </location>
</feature>
<dbReference type="Gene3D" id="3.50.50.60">
    <property type="entry name" value="FAD/NAD(P)-binding domain"/>
    <property type="match status" value="1"/>
</dbReference>
<sequence length="229" mass="25309">MTWPERFVATNIRYDFRRHGFRDANMILDPKHGAVVARLDKNDLWRCTFSEDESLPLETVEERIGVFLEEFLPDGSGFELVHYGPYRMHQRAASTLRVGRVLLAGDAAHSTNPTGGLGLTSGLFDIETLGEALPAVIAGEAPEDVLDRYSARRRAAFLDIASPMASELKGLVFGTTDDKVFDAFFADMRTVAEDTERMRAQFLAFGQSRTGSVLDSSADQARAEVSDGQ</sequence>
<dbReference type="AlphaFoldDB" id="A0A941J001"/>
<evidence type="ECO:0000256" key="3">
    <source>
        <dbReference type="ARBA" id="ARBA00022827"/>
    </source>
</evidence>
<dbReference type="EMBL" id="JAGTPG010000002">
    <property type="protein sequence ID" value="MBR8640578.1"/>
    <property type="molecule type" value="Genomic_DNA"/>
</dbReference>
<dbReference type="InterPro" id="IPR002938">
    <property type="entry name" value="FAD-bd"/>
</dbReference>
<protein>
    <submittedName>
        <fullName evidence="5">FAD-dependent monooxygenase</fullName>
    </submittedName>
</protein>
<dbReference type="PRINTS" id="PR00420">
    <property type="entry name" value="RNGMNOXGNASE"/>
</dbReference>
<dbReference type="InterPro" id="IPR050641">
    <property type="entry name" value="RIFMO-like"/>
</dbReference>
<keyword evidence="6" id="KW-1185">Reference proteome</keyword>
<evidence type="ECO:0000259" key="4">
    <source>
        <dbReference type="Pfam" id="PF01494"/>
    </source>
</evidence>
<evidence type="ECO:0000256" key="1">
    <source>
        <dbReference type="ARBA" id="ARBA00001974"/>
    </source>
</evidence>
<dbReference type="Proteomes" id="UP000682308">
    <property type="component" value="Unassembled WGS sequence"/>
</dbReference>
<name>A0A941J001_9ACTN</name>